<dbReference type="RefSeq" id="WP_188508164.1">
    <property type="nucleotide sequence ID" value="NZ_BMER01000006.1"/>
</dbReference>
<keyword evidence="3" id="KW-1185">Reference proteome</keyword>
<evidence type="ECO:0000313" key="2">
    <source>
        <dbReference type="EMBL" id="GGH02096.1"/>
    </source>
</evidence>
<gene>
    <name evidence="2" type="ORF">GCM10007415_42790</name>
</gene>
<protein>
    <recommendedName>
        <fullName evidence="4">Outer membrane protein beta-barrel domain-containing protein</fullName>
    </recommendedName>
</protein>
<keyword evidence="1" id="KW-0732">Signal</keyword>
<sequence>MKKLNTLSPILLWICLHVCPVSGWAQLPVEISVGHSSYYYQHAFAAKFNTERPFGFFHTSSILIPYDKNRGNEIMSQSYVSYTLSELWSTGIGSIFSPLNRVRPSVFLQYFLKGKTTALMIYPRVDLWKNPNLELMGFIEYRAAGGQKLKLYARLQYMTTWSLEAHVRSYQYLRVGVNFGEIQLGPAANFDQYGSLAASYSSIGLFVRKEF</sequence>
<reference evidence="2" key="2">
    <citation type="submission" date="2020-09" db="EMBL/GenBank/DDBJ databases">
        <authorList>
            <person name="Sun Q."/>
            <person name="Zhou Y."/>
        </authorList>
    </citation>
    <scope>NUCLEOTIDE SEQUENCE</scope>
    <source>
        <strain evidence="2">CGMCC 1.12195</strain>
    </source>
</reference>
<dbReference type="Proteomes" id="UP000660862">
    <property type="component" value="Unassembled WGS sequence"/>
</dbReference>
<evidence type="ECO:0000256" key="1">
    <source>
        <dbReference type="SAM" id="SignalP"/>
    </source>
</evidence>
<evidence type="ECO:0008006" key="4">
    <source>
        <dbReference type="Google" id="ProtNLM"/>
    </source>
</evidence>
<reference evidence="2" key="1">
    <citation type="journal article" date="2014" name="Int. J. Syst. Evol. Microbiol.">
        <title>Complete genome sequence of Corynebacterium casei LMG S-19264T (=DSM 44701T), isolated from a smear-ripened cheese.</title>
        <authorList>
            <consortium name="US DOE Joint Genome Institute (JGI-PGF)"/>
            <person name="Walter F."/>
            <person name="Albersmeier A."/>
            <person name="Kalinowski J."/>
            <person name="Ruckert C."/>
        </authorList>
    </citation>
    <scope>NUCLEOTIDE SEQUENCE</scope>
    <source>
        <strain evidence="2">CGMCC 1.12195</strain>
    </source>
</reference>
<feature type="chain" id="PRO_5037955495" description="Outer membrane protein beta-barrel domain-containing protein" evidence="1">
    <location>
        <begin position="26"/>
        <end position="211"/>
    </location>
</feature>
<name>A0A917I1U4_9SPHI</name>
<dbReference type="EMBL" id="BMER01000006">
    <property type="protein sequence ID" value="GGH02096.1"/>
    <property type="molecule type" value="Genomic_DNA"/>
</dbReference>
<accession>A0A917I1U4</accession>
<feature type="signal peptide" evidence="1">
    <location>
        <begin position="1"/>
        <end position="25"/>
    </location>
</feature>
<organism evidence="2 3">
    <name type="scientific">Parapedobacter pyrenivorans</name>
    <dbReference type="NCBI Taxonomy" id="1305674"/>
    <lineage>
        <taxon>Bacteria</taxon>
        <taxon>Pseudomonadati</taxon>
        <taxon>Bacteroidota</taxon>
        <taxon>Sphingobacteriia</taxon>
        <taxon>Sphingobacteriales</taxon>
        <taxon>Sphingobacteriaceae</taxon>
        <taxon>Parapedobacter</taxon>
    </lineage>
</organism>
<proteinExistence type="predicted"/>
<dbReference type="AlphaFoldDB" id="A0A917I1U4"/>
<comment type="caution">
    <text evidence="2">The sequence shown here is derived from an EMBL/GenBank/DDBJ whole genome shotgun (WGS) entry which is preliminary data.</text>
</comment>
<evidence type="ECO:0000313" key="3">
    <source>
        <dbReference type="Proteomes" id="UP000660862"/>
    </source>
</evidence>